<evidence type="ECO:0000259" key="2">
    <source>
        <dbReference type="Pfam" id="PF00884"/>
    </source>
</evidence>
<comment type="caution">
    <text evidence="3">The sequence shown here is derived from an EMBL/GenBank/DDBJ whole genome shotgun (WGS) entry which is preliminary data.</text>
</comment>
<dbReference type="Pfam" id="PF00884">
    <property type="entry name" value="Sulfatase"/>
    <property type="match status" value="1"/>
</dbReference>
<feature type="domain" description="Sulfatase N-terminal" evidence="2">
    <location>
        <begin position="5"/>
        <end position="303"/>
    </location>
</feature>
<evidence type="ECO:0000256" key="1">
    <source>
        <dbReference type="ARBA" id="ARBA00008779"/>
    </source>
</evidence>
<accession>M0MMZ1</accession>
<dbReference type="OrthoDB" id="3164at2157"/>
<dbReference type="GO" id="GO:0004065">
    <property type="term" value="F:arylsulfatase activity"/>
    <property type="evidence" value="ECO:0007669"/>
    <property type="project" value="TreeGrafter"/>
</dbReference>
<proteinExistence type="inferred from homology"/>
<dbReference type="InterPro" id="IPR050738">
    <property type="entry name" value="Sulfatase"/>
</dbReference>
<evidence type="ECO:0000313" key="3">
    <source>
        <dbReference type="EMBL" id="EMA45825.1"/>
    </source>
</evidence>
<protein>
    <submittedName>
        <fullName evidence="3">Sulfatase</fullName>
    </submittedName>
</protein>
<name>M0MMZ1_9EURY</name>
<dbReference type="SUPFAM" id="SSF53649">
    <property type="entry name" value="Alkaline phosphatase-like"/>
    <property type="match status" value="1"/>
</dbReference>
<dbReference type="InterPro" id="IPR000917">
    <property type="entry name" value="Sulfatase_N"/>
</dbReference>
<dbReference type="EMBL" id="AOMD01000016">
    <property type="protein sequence ID" value="EMA45825.1"/>
    <property type="molecule type" value="Genomic_DNA"/>
</dbReference>
<gene>
    <name evidence="3" type="ORF">C449_06176</name>
</gene>
<reference evidence="3 4" key="1">
    <citation type="journal article" date="2014" name="PLoS Genet.">
        <title>Phylogenetically driven sequencing of extremely halophilic archaea reveals strategies for static and dynamic osmo-response.</title>
        <authorList>
            <person name="Becker E.A."/>
            <person name="Seitzer P.M."/>
            <person name="Tritt A."/>
            <person name="Larsen D."/>
            <person name="Krusor M."/>
            <person name="Yao A.I."/>
            <person name="Wu D."/>
            <person name="Madern D."/>
            <person name="Eisen J.A."/>
            <person name="Darling A.E."/>
            <person name="Facciotti M.T."/>
        </authorList>
    </citation>
    <scope>NUCLEOTIDE SEQUENCE [LARGE SCALE GENOMIC DNA]</scope>
    <source>
        <strain evidence="3 4">DSM 5350</strain>
    </source>
</reference>
<dbReference type="AlphaFoldDB" id="M0MMZ1"/>
<evidence type="ECO:0000313" key="4">
    <source>
        <dbReference type="Proteomes" id="UP000011669"/>
    </source>
</evidence>
<dbReference type="RefSeq" id="WP_006077093.1">
    <property type="nucleotide sequence ID" value="NZ_AOMD01000016.1"/>
</dbReference>
<dbReference type="STRING" id="1227455.C449_06176"/>
<dbReference type="PANTHER" id="PTHR42693">
    <property type="entry name" value="ARYLSULFATASE FAMILY MEMBER"/>
    <property type="match status" value="1"/>
</dbReference>
<dbReference type="Gene3D" id="3.40.720.10">
    <property type="entry name" value="Alkaline Phosphatase, subunit A"/>
    <property type="match status" value="2"/>
</dbReference>
<dbReference type="Proteomes" id="UP000011669">
    <property type="component" value="Unassembled WGS sequence"/>
</dbReference>
<organism evidence="3 4">
    <name type="scientific">Halococcus saccharolyticus DSM 5350</name>
    <dbReference type="NCBI Taxonomy" id="1227455"/>
    <lineage>
        <taxon>Archaea</taxon>
        <taxon>Methanobacteriati</taxon>
        <taxon>Methanobacteriota</taxon>
        <taxon>Stenosarchaea group</taxon>
        <taxon>Halobacteria</taxon>
        <taxon>Halobacteriales</taxon>
        <taxon>Halococcaceae</taxon>
        <taxon>Halococcus</taxon>
    </lineage>
</organism>
<comment type="similarity">
    <text evidence="1">Belongs to the sulfatase family.</text>
</comment>
<keyword evidence="4" id="KW-1185">Reference proteome</keyword>
<dbReference type="InParanoid" id="M0MMZ1"/>
<dbReference type="InterPro" id="IPR017850">
    <property type="entry name" value="Alkaline_phosphatase_core_sf"/>
</dbReference>
<dbReference type="PANTHER" id="PTHR42693:SF33">
    <property type="entry name" value="ARYLSULFATASE"/>
    <property type="match status" value="1"/>
</dbReference>
<sequence>MPSKPNLLVLCVDCLREDCLASSASDTPFLDDFRASGLACEQLFATATTTTPAVASLLTGSYSERNGVHSLQHGRLDPEISTFPGILAEHGWHTEALVTGPLVAETDLDRGFDVYRHREEDRSLFGDWRETAHDRLAGLPEPFAAFVHLWELHEDIDVPAEYDEPAYGDTGYTRALSALDRELQDLVEALPENTLVAIHGDHGESITHRHNPLRLLGKSVRDAVRYYGGVDTRAVVGRLNRSLDGVGPDIADHFLENGHGENVFDFATNVPFLLSGPGIDPATITAQTRQIDVLPTLLAALDIDIDVGMDGEALLPADGVTDRPAYMRACGASLHRTRNWARAIRHDGAKYVEYPDREWDAELYDLDADPRELAPIEADRLASRLQRHLPTEELGDAERLDIDARLRDLGYL</sequence>
<dbReference type="PATRIC" id="fig|1227455.4.peg.1258"/>